<dbReference type="Proteomes" id="UP000265520">
    <property type="component" value="Unassembled WGS sequence"/>
</dbReference>
<accession>A0A392W158</accession>
<proteinExistence type="predicted"/>
<dbReference type="EMBL" id="LXQA011300525">
    <property type="protein sequence ID" value="MCI92420.1"/>
    <property type="molecule type" value="Genomic_DNA"/>
</dbReference>
<protein>
    <submittedName>
        <fullName evidence="1">Uncharacterized protein</fullName>
    </submittedName>
</protein>
<keyword evidence="2" id="KW-1185">Reference proteome</keyword>
<organism evidence="1 2">
    <name type="scientific">Trifolium medium</name>
    <dbReference type="NCBI Taxonomy" id="97028"/>
    <lineage>
        <taxon>Eukaryota</taxon>
        <taxon>Viridiplantae</taxon>
        <taxon>Streptophyta</taxon>
        <taxon>Embryophyta</taxon>
        <taxon>Tracheophyta</taxon>
        <taxon>Spermatophyta</taxon>
        <taxon>Magnoliopsida</taxon>
        <taxon>eudicotyledons</taxon>
        <taxon>Gunneridae</taxon>
        <taxon>Pentapetalae</taxon>
        <taxon>rosids</taxon>
        <taxon>fabids</taxon>
        <taxon>Fabales</taxon>
        <taxon>Fabaceae</taxon>
        <taxon>Papilionoideae</taxon>
        <taxon>50 kb inversion clade</taxon>
        <taxon>NPAAA clade</taxon>
        <taxon>Hologalegina</taxon>
        <taxon>IRL clade</taxon>
        <taxon>Trifolieae</taxon>
        <taxon>Trifolium</taxon>
    </lineage>
</organism>
<name>A0A392W158_9FABA</name>
<reference evidence="1 2" key="1">
    <citation type="journal article" date="2018" name="Front. Plant Sci.">
        <title>Red Clover (Trifolium pratense) and Zigzag Clover (T. medium) - A Picture of Genomic Similarities and Differences.</title>
        <authorList>
            <person name="Dluhosova J."/>
            <person name="Istvanek J."/>
            <person name="Nedelnik J."/>
            <person name="Repkova J."/>
        </authorList>
    </citation>
    <scope>NUCLEOTIDE SEQUENCE [LARGE SCALE GENOMIC DNA]</scope>
    <source>
        <strain evidence="2">cv. 10/8</strain>
        <tissue evidence="1">Leaf</tissue>
    </source>
</reference>
<sequence length="30" mass="3367">MFVDFMFVQGNENSHKKVSLMGAALHPFLA</sequence>
<evidence type="ECO:0000313" key="2">
    <source>
        <dbReference type="Proteomes" id="UP000265520"/>
    </source>
</evidence>
<feature type="non-terminal residue" evidence="1">
    <location>
        <position position="30"/>
    </location>
</feature>
<comment type="caution">
    <text evidence="1">The sequence shown here is derived from an EMBL/GenBank/DDBJ whole genome shotgun (WGS) entry which is preliminary data.</text>
</comment>
<dbReference type="AlphaFoldDB" id="A0A392W158"/>
<evidence type="ECO:0000313" key="1">
    <source>
        <dbReference type="EMBL" id="MCI92420.1"/>
    </source>
</evidence>